<accession>A0A1H0WTM7</accession>
<keyword evidence="4" id="KW-1185">Reference proteome</keyword>
<protein>
    <submittedName>
        <fullName evidence="3">Nucleotide-binding universal stress protein, UspA family</fullName>
    </submittedName>
</protein>
<reference evidence="4" key="1">
    <citation type="submission" date="2016-10" db="EMBL/GenBank/DDBJ databases">
        <authorList>
            <person name="Varghese N."/>
            <person name="Submissions S."/>
        </authorList>
    </citation>
    <scope>NUCLEOTIDE SEQUENCE [LARGE SCALE GENOMIC DNA]</scope>
    <source>
        <strain evidence="4">IBRC-M10078</strain>
    </source>
</reference>
<evidence type="ECO:0000313" key="3">
    <source>
        <dbReference type="EMBL" id="SDP93939.1"/>
    </source>
</evidence>
<dbReference type="PRINTS" id="PR01438">
    <property type="entry name" value="UNVRSLSTRESS"/>
</dbReference>
<comment type="similarity">
    <text evidence="1">Belongs to the universal stress protein A family.</text>
</comment>
<dbReference type="InterPro" id="IPR006016">
    <property type="entry name" value="UspA"/>
</dbReference>
<dbReference type="InterPro" id="IPR006015">
    <property type="entry name" value="Universal_stress_UspA"/>
</dbReference>
<dbReference type="PANTHER" id="PTHR46268:SF6">
    <property type="entry name" value="UNIVERSAL STRESS PROTEIN UP12"/>
    <property type="match status" value="1"/>
</dbReference>
<dbReference type="Pfam" id="PF00582">
    <property type="entry name" value="Usp"/>
    <property type="match status" value="1"/>
</dbReference>
<sequence length="139" mass="15441">MFKKILLAWDGSEHSVRAAKKAIEIATCTEGSHVVVVYVKDTDKSKSEVLQNWNSIDISSPKEEKIKQIDKMAKESNIRYEVETLTGDPGIAIVEYANKHQFDVVVVGSRGLNTLQEMVLGSVSHKVAKRANCPVMIIK</sequence>
<dbReference type="EMBL" id="FNJU01000015">
    <property type="protein sequence ID" value="SDP93939.1"/>
    <property type="molecule type" value="Genomic_DNA"/>
</dbReference>
<dbReference type="PANTHER" id="PTHR46268">
    <property type="entry name" value="STRESS RESPONSE PROTEIN NHAX"/>
    <property type="match status" value="1"/>
</dbReference>
<feature type="domain" description="UspA" evidence="2">
    <location>
        <begin position="1"/>
        <end position="139"/>
    </location>
</feature>
<organism evidence="3 4">
    <name type="scientific">Litchfieldia salsa</name>
    <dbReference type="NCBI Taxonomy" id="930152"/>
    <lineage>
        <taxon>Bacteria</taxon>
        <taxon>Bacillati</taxon>
        <taxon>Bacillota</taxon>
        <taxon>Bacilli</taxon>
        <taxon>Bacillales</taxon>
        <taxon>Bacillaceae</taxon>
        <taxon>Litchfieldia</taxon>
    </lineage>
</organism>
<dbReference type="CDD" id="cd00293">
    <property type="entry name" value="USP-like"/>
    <property type="match status" value="1"/>
</dbReference>
<dbReference type="Proteomes" id="UP000199159">
    <property type="component" value="Unassembled WGS sequence"/>
</dbReference>
<dbReference type="OrthoDB" id="9777884at2"/>
<name>A0A1H0WTM7_9BACI</name>
<evidence type="ECO:0000259" key="2">
    <source>
        <dbReference type="Pfam" id="PF00582"/>
    </source>
</evidence>
<dbReference type="STRING" id="930152.SAMN05216565_11568"/>
<dbReference type="RefSeq" id="WP_090858854.1">
    <property type="nucleotide sequence ID" value="NZ_FNJU01000015.1"/>
</dbReference>
<evidence type="ECO:0000313" key="4">
    <source>
        <dbReference type="Proteomes" id="UP000199159"/>
    </source>
</evidence>
<dbReference type="InterPro" id="IPR014729">
    <property type="entry name" value="Rossmann-like_a/b/a_fold"/>
</dbReference>
<dbReference type="SUPFAM" id="SSF52402">
    <property type="entry name" value="Adenine nucleotide alpha hydrolases-like"/>
    <property type="match status" value="1"/>
</dbReference>
<dbReference type="Gene3D" id="3.40.50.620">
    <property type="entry name" value="HUPs"/>
    <property type="match status" value="1"/>
</dbReference>
<dbReference type="AlphaFoldDB" id="A0A1H0WTM7"/>
<gene>
    <name evidence="3" type="ORF">SAMN05216565_11568</name>
</gene>
<evidence type="ECO:0000256" key="1">
    <source>
        <dbReference type="ARBA" id="ARBA00008791"/>
    </source>
</evidence>
<proteinExistence type="inferred from homology"/>